<protein>
    <submittedName>
        <fullName evidence="2">Uncharacterized protein</fullName>
    </submittedName>
</protein>
<dbReference type="Proteomes" id="UP000828390">
    <property type="component" value="Unassembled WGS sequence"/>
</dbReference>
<comment type="caution">
    <text evidence="2">The sequence shown here is derived from an EMBL/GenBank/DDBJ whole genome shotgun (WGS) entry which is preliminary data.</text>
</comment>
<proteinExistence type="predicted"/>
<gene>
    <name evidence="2" type="ORF">DPMN_026167</name>
</gene>
<evidence type="ECO:0000313" key="2">
    <source>
        <dbReference type="EMBL" id="KAH3863187.1"/>
    </source>
</evidence>
<name>A0A9D4LSX4_DREPO</name>
<reference evidence="2" key="2">
    <citation type="submission" date="2020-11" db="EMBL/GenBank/DDBJ databases">
        <authorList>
            <person name="McCartney M.A."/>
            <person name="Auch B."/>
            <person name="Kono T."/>
            <person name="Mallez S."/>
            <person name="Becker A."/>
            <person name="Gohl D.M."/>
            <person name="Silverstein K.A.T."/>
            <person name="Koren S."/>
            <person name="Bechman K.B."/>
            <person name="Herman A."/>
            <person name="Abrahante J.E."/>
            <person name="Garbe J."/>
        </authorList>
    </citation>
    <scope>NUCLEOTIDE SEQUENCE</scope>
    <source>
        <strain evidence="2">Duluth1</strain>
        <tissue evidence="2">Whole animal</tissue>
    </source>
</reference>
<evidence type="ECO:0000313" key="3">
    <source>
        <dbReference type="Proteomes" id="UP000828390"/>
    </source>
</evidence>
<feature type="signal peptide" evidence="1">
    <location>
        <begin position="1"/>
        <end position="21"/>
    </location>
</feature>
<accession>A0A9D4LSX4</accession>
<organism evidence="2 3">
    <name type="scientific">Dreissena polymorpha</name>
    <name type="common">Zebra mussel</name>
    <name type="synonym">Mytilus polymorpha</name>
    <dbReference type="NCBI Taxonomy" id="45954"/>
    <lineage>
        <taxon>Eukaryota</taxon>
        <taxon>Metazoa</taxon>
        <taxon>Spiralia</taxon>
        <taxon>Lophotrochozoa</taxon>
        <taxon>Mollusca</taxon>
        <taxon>Bivalvia</taxon>
        <taxon>Autobranchia</taxon>
        <taxon>Heteroconchia</taxon>
        <taxon>Euheterodonta</taxon>
        <taxon>Imparidentia</taxon>
        <taxon>Neoheterodontei</taxon>
        <taxon>Myida</taxon>
        <taxon>Dreissenoidea</taxon>
        <taxon>Dreissenidae</taxon>
        <taxon>Dreissena</taxon>
    </lineage>
</organism>
<evidence type="ECO:0000256" key="1">
    <source>
        <dbReference type="SAM" id="SignalP"/>
    </source>
</evidence>
<sequence>MNTSMTTSALVLAVVFPVYDGGVLKGVPKPVSVNCMSQVHSPTFKDRLHFRTKDKDQTTIWLFDGEELKIKIDLPIQASLALYRQY</sequence>
<keyword evidence="1" id="KW-0732">Signal</keyword>
<keyword evidence="3" id="KW-1185">Reference proteome</keyword>
<reference evidence="2" key="1">
    <citation type="journal article" date="2019" name="bioRxiv">
        <title>The Genome of the Zebra Mussel, Dreissena polymorpha: A Resource for Invasive Species Research.</title>
        <authorList>
            <person name="McCartney M.A."/>
            <person name="Auch B."/>
            <person name="Kono T."/>
            <person name="Mallez S."/>
            <person name="Zhang Y."/>
            <person name="Obille A."/>
            <person name="Becker A."/>
            <person name="Abrahante J.E."/>
            <person name="Garbe J."/>
            <person name="Badalamenti J.P."/>
            <person name="Herman A."/>
            <person name="Mangelson H."/>
            <person name="Liachko I."/>
            <person name="Sullivan S."/>
            <person name="Sone E.D."/>
            <person name="Koren S."/>
            <person name="Silverstein K.A.T."/>
            <person name="Beckman K.B."/>
            <person name="Gohl D.M."/>
        </authorList>
    </citation>
    <scope>NUCLEOTIDE SEQUENCE</scope>
    <source>
        <strain evidence="2">Duluth1</strain>
        <tissue evidence="2">Whole animal</tissue>
    </source>
</reference>
<feature type="chain" id="PRO_5038801223" evidence="1">
    <location>
        <begin position="22"/>
        <end position="86"/>
    </location>
</feature>
<dbReference type="EMBL" id="JAIWYP010000002">
    <property type="protein sequence ID" value="KAH3863187.1"/>
    <property type="molecule type" value="Genomic_DNA"/>
</dbReference>
<dbReference type="AlphaFoldDB" id="A0A9D4LSX4"/>